<dbReference type="GO" id="GO:0003729">
    <property type="term" value="F:mRNA binding"/>
    <property type="evidence" value="ECO:0007669"/>
    <property type="project" value="InterPro"/>
</dbReference>
<dbReference type="InterPro" id="IPR015016">
    <property type="entry name" value="SF3b_su1"/>
</dbReference>
<dbReference type="AlphaFoldDB" id="A0AAV7IVI4"/>
<dbReference type="GO" id="GO:0000245">
    <property type="term" value="P:spliceosomal complex assembly"/>
    <property type="evidence" value="ECO:0007669"/>
    <property type="project" value="InterPro"/>
</dbReference>
<feature type="region of interest" description="Disordered" evidence="1">
    <location>
        <begin position="222"/>
        <end position="245"/>
    </location>
</feature>
<organism evidence="3 4">
    <name type="scientific">Cotesia glomerata</name>
    <name type="common">Lepidopteran parasitic wasp</name>
    <name type="synonym">Apanteles glomeratus</name>
    <dbReference type="NCBI Taxonomy" id="32391"/>
    <lineage>
        <taxon>Eukaryota</taxon>
        <taxon>Metazoa</taxon>
        <taxon>Ecdysozoa</taxon>
        <taxon>Arthropoda</taxon>
        <taxon>Hexapoda</taxon>
        <taxon>Insecta</taxon>
        <taxon>Pterygota</taxon>
        <taxon>Neoptera</taxon>
        <taxon>Endopterygota</taxon>
        <taxon>Hymenoptera</taxon>
        <taxon>Apocrita</taxon>
        <taxon>Ichneumonoidea</taxon>
        <taxon>Braconidae</taxon>
        <taxon>Microgastrinae</taxon>
        <taxon>Cotesia</taxon>
    </lineage>
</organism>
<feature type="compositionally biased region" description="Basic and acidic residues" evidence="1">
    <location>
        <begin position="123"/>
        <end position="148"/>
    </location>
</feature>
<sequence length="279" mass="31602">MEHSKLLMVNPNLPLKKRGWAVGIKLMTRQRPKSCWYCSHTQFPWDNTGRKSSFFLFFKYQVKKLFPHLNTVNVTPAAIRWDETPGHGKGGETPGATPGVSTRMWDSTPSHATPGAVTPGRETPSHDKILSSRRNRWDETPKTERETPGHNSGWAETPRTDRTPATPLTTPAPNLHKDPKRRNTNRAQSHGPRHPTPGHLMSSNPEQLQAYRWEREIDERNRPLSDDELDSLFPPGYKILQPPAGYVPIRTPARKLTATPTPMAGTPQGFFIQTEDKKR</sequence>
<dbReference type="EMBL" id="JAHXZJ010000414">
    <property type="protein sequence ID" value="KAH0558954.1"/>
    <property type="molecule type" value="Genomic_DNA"/>
</dbReference>
<gene>
    <name evidence="3" type="ORF">KQX54_000053</name>
</gene>
<dbReference type="Proteomes" id="UP000826195">
    <property type="component" value="Unassembled WGS sequence"/>
</dbReference>
<protein>
    <recommendedName>
        <fullName evidence="2">Splicing factor 3B subunit 1 domain-containing protein</fullName>
    </recommendedName>
</protein>
<evidence type="ECO:0000256" key="1">
    <source>
        <dbReference type="SAM" id="MobiDB-lite"/>
    </source>
</evidence>
<feature type="domain" description="Splicing factor 3B subunit 1" evidence="2">
    <location>
        <begin position="131"/>
        <end position="277"/>
    </location>
</feature>
<dbReference type="InterPro" id="IPR038737">
    <property type="entry name" value="SF3b_su1-like"/>
</dbReference>
<evidence type="ECO:0000313" key="4">
    <source>
        <dbReference type="Proteomes" id="UP000826195"/>
    </source>
</evidence>
<keyword evidence="4" id="KW-1185">Reference proteome</keyword>
<proteinExistence type="predicted"/>
<evidence type="ECO:0000259" key="2">
    <source>
        <dbReference type="Pfam" id="PF08920"/>
    </source>
</evidence>
<name>A0AAV7IVI4_COTGL</name>
<feature type="compositionally biased region" description="Low complexity" evidence="1">
    <location>
        <begin position="163"/>
        <end position="173"/>
    </location>
</feature>
<evidence type="ECO:0000313" key="3">
    <source>
        <dbReference type="EMBL" id="KAH0558954.1"/>
    </source>
</evidence>
<reference evidence="3 4" key="1">
    <citation type="journal article" date="2021" name="J. Hered.">
        <title>A chromosome-level genome assembly of the parasitoid wasp, Cotesia glomerata (Hymenoptera: Braconidae).</title>
        <authorList>
            <person name="Pinto B.J."/>
            <person name="Weis J.J."/>
            <person name="Gamble T."/>
            <person name="Ode P.J."/>
            <person name="Paul R."/>
            <person name="Zaspel J.M."/>
        </authorList>
    </citation>
    <scope>NUCLEOTIDE SEQUENCE [LARGE SCALE GENOMIC DNA]</scope>
    <source>
        <strain evidence="3">CgM1</strain>
    </source>
</reference>
<feature type="region of interest" description="Disordered" evidence="1">
    <location>
        <begin position="82"/>
        <end position="204"/>
    </location>
</feature>
<feature type="region of interest" description="Disordered" evidence="1">
    <location>
        <begin position="257"/>
        <end position="279"/>
    </location>
</feature>
<dbReference type="Pfam" id="PF08920">
    <property type="entry name" value="SF3b1"/>
    <property type="match status" value="1"/>
</dbReference>
<accession>A0AAV7IVI4</accession>
<dbReference type="PANTHER" id="PTHR12097">
    <property type="entry name" value="SPLICING FACTOR 3B, SUBUNIT 1-RELATED"/>
    <property type="match status" value="1"/>
</dbReference>
<comment type="caution">
    <text evidence="3">The sequence shown here is derived from an EMBL/GenBank/DDBJ whole genome shotgun (WGS) entry which is preliminary data.</text>
</comment>